<gene>
    <name evidence="1" type="ORF">EZ242_03810</name>
</gene>
<accession>A0A4Z0C033</accession>
<name>A0A4Z0C033_9BURK</name>
<organism evidence="1 2">
    <name type="scientific">Ramlibacter rhizophilus</name>
    <dbReference type="NCBI Taxonomy" id="1781167"/>
    <lineage>
        <taxon>Bacteria</taxon>
        <taxon>Pseudomonadati</taxon>
        <taxon>Pseudomonadota</taxon>
        <taxon>Betaproteobacteria</taxon>
        <taxon>Burkholderiales</taxon>
        <taxon>Comamonadaceae</taxon>
        <taxon>Ramlibacter</taxon>
    </lineage>
</organism>
<dbReference type="AlphaFoldDB" id="A0A4Z0C033"/>
<proteinExistence type="predicted"/>
<dbReference type="SUPFAM" id="SSF53474">
    <property type="entry name" value="alpha/beta-Hydrolases"/>
    <property type="match status" value="1"/>
</dbReference>
<dbReference type="Proteomes" id="UP000297564">
    <property type="component" value="Unassembled WGS sequence"/>
</dbReference>
<evidence type="ECO:0000313" key="2">
    <source>
        <dbReference type="Proteomes" id="UP000297564"/>
    </source>
</evidence>
<dbReference type="RefSeq" id="WP_135283766.1">
    <property type="nucleotide sequence ID" value="NZ_SMLL01000001.1"/>
</dbReference>
<dbReference type="OrthoDB" id="9810066at2"/>
<dbReference type="EMBL" id="SMLL01000001">
    <property type="protein sequence ID" value="TFZ04883.1"/>
    <property type="molecule type" value="Genomic_DNA"/>
</dbReference>
<reference evidence="1 2" key="1">
    <citation type="submission" date="2019-03" db="EMBL/GenBank/DDBJ databases">
        <title>Ramlibacter rhizophilus CCTCC AB2015357, whole genome shotgun sequence.</title>
        <authorList>
            <person name="Zhang X."/>
            <person name="Feng G."/>
            <person name="Zhu H."/>
        </authorList>
    </citation>
    <scope>NUCLEOTIDE SEQUENCE [LARGE SCALE GENOMIC DNA]</scope>
    <source>
        <strain evidence="1 2">CCTCC AB2015357</strain>
    </source>
</reference>
<dbReference type="Gene3D" id="3.40.50.1820">
    <property type="entry name" value="alpha/beta hydrolase"/>
    <property type="match status" value="1"/>
</dbReference>
<dbReference type="InterPro" id="IPR029058">
    <property type="entry name" value="AB_hydrolase_fold"/>
</dbReference>
<comment type="caution">
    <text evidence="1">The sequence shown here is derived from an EMBL/GenBank/DDBJ whole genome shotgun (WGS) entry which is preliminary data.</text>
</comment>
<protein>
    <submittedName>
        <fullName evidence="1">Alpha/beta hydrolase</fullName>
    </submittedName>
</protein>
<dbReference type="GO" id="GO:0016787">
    <property type="term" value="F:hydrolase activity"/>
    <property type="evidence" value="ECO:0007669"/>
    <property type="project" value="UniProtKB-KW"/>
</dbReference>
<keyword evidence="1" id="KW-0378">Hydrolase</keyword>
<sequence length="225" mass="23259">MQATVPTREVRIPSEAGTLQGELFLPEGFGALVLFVNGRGQGRHCVDDRTVARKLHLGGIASLAIDLLTPQEQQAHALSGKPGIDMPLLTQRVLEVAQWIEQQPALRDAALGLCGVAAGSPVALIAAARLGGAVRAVVSVGGRPDLAGPAVLAAVRAPTLLLSGSRSGDTLARSDAAYQHLRGERSQAVIPGGGPLLEEAGVLDHAGEMAAAWFEFHLTPLETAA</sequence>
<keyword evidence="2" id="KW-1185">Reference proteome</keyword>
<evidence type="ECO:0000313" key="1">
    <source>
        <dbReference type="EMBL" id="TFZ04883.1"/>
    </source>
</evidence>